<evidence type="ECO:0000313" key="2">
    <source>
        <dbReference type="EMBL" id="TFK30925.1"/>
    </source>
</evidence>
<dbReference type="STRING" id="230819.A0A5C3LE44"/>
<accession>A0A5C3LE44</accession>
<dbReference type="AlphaFoldDB" id="A0A5C3LE44"/>
<dbReference type="EMBL" id="ML210146">
    <property type="protein sequence ID" value="TFK30925.1"/>
    <property type="molecule type" value="Genomic_DNA"/>
</dbReference>
<evidence type="ECO:0000256" key="1">
    <source>
        <dbReference type="SAM" id="Phobius"/>
    </source>
</evidence>
<dbReference type="Gene3D" id="3.40.50.11350">
    <property type="match status" value="1"/>
</dbReference>
<keyword evidence="1" id="KW-0472">Membrane</keyword>
<organism evidence="2 3">
    <name type="scientific">Coprinopsis marcescibilis</name>
    <name type="common">Agaric fungus</name>
    <name type="synonym">Psathyrella marcescibilis</name>
    <dbReference type="NCBI Taxonomy" id="230819"/>
    <lineage>
        <taxon>Eukaryota</taxon>
        <taxon>Fungi</taxon>
        <taxon>Dikarya</taxon>
        <taxon>Basidiomycota</taxon>
        <taxon>Agaricomycotina</taxon>
        <taxon>Agaricomycetes</taxon>
        <taxon>Agaricomycetidae</taxon>
        <taxon>Agaricales</taxon>
        <taxon>Agaricineae</taxon>
        <taxon>Psathyrellaceae</taxon>
        <taxon>Coprinopsis</taxon>
    </lineage>
</organism>
<gene>
    <name evidence="2" type="ORF">FA15DRAFT_662992</name>
</gene>
<dbReference type="CDD" id="cd11296">
    <property type="entry name" value="O-FucT_like"/>
    <property type="match status" value="1"/>
</dbReference>
<proteinExistence type="predicted"/>
<keyword evidence="1" id="KW-1133">Transmembrane helix</keyword>
<evidence type="ECO:0000313" key="3">
    <source>
        <dbReference type="Proteomes" id="UP000307440"/>
    </source>
</evidence>
<keyword evidence="1" id="KW-0812">Transmembrane</keyword>
<protein>
    <submittedName>
        <fullName evidence="2">Uncharacterized protein</fullName>
    </submittedName>
</protein>
<name>A0A5C3LE44_COPMA</name>
<sequence>MSELESFLQNPRESGRKRGINKRWIATAWISLGIVAATGFILSGIWFSSSQHPETTSRLEGPKVDTTLKNPEVLPVAPPVQPVVVEESDPYDSSNFIRGPPTNHFRDNLRPDKKYITTWLSAGWTNDVMTYINLIYLGIITERIPIVSVFTPTHIGNVPPIPFGEVFDIPRLKTIIRAPILEWQEVKKSTSTEIDEIGCWNTWESVQEQEKHPRESSVPGLLSLDISYTKAPSWIKLIPNYIHDKHTTFWSLAALAFPEHRQENLVAPRESKINMVRLPPDEQLACYDYLYYVCANQPFEFEFDYSPAWRFVGQHLHWSSKVMGLVDQYVRRTIGIADGEKTPAWISIHVRHGDFADWCQEVPVSDCFAPLSVIARRVDEVKQELLDTKGIAVDHVIMTSDEKDPGWWEDVRARGWLQVDHSNTVKQHGPWYPVLIDAGIQSSGMGFVGTDRSTMSILARRRVQSWKDGATRTVKWGKPGSDDH</sequence>
<dbReference type="Proteomes" id="UP000307440">
    <property type="component" value="Unassembled WGS sequence"/>
</dbReference>
<dbReference type="OrthoDB" id="423313at2759"/>
<keyword evidence="3" id="KW-1185">Reference proteome</keyword>
<feature type="transmembrane region" description="Helical" evidence="1">
    <location>
        <begin position="24"/>
        <end position="47"/>
    </location>
</feature>
<reference evidence="2 3" key="1">
    <citation type="journal article" date="2019" name="Nat. Ecol. Evol.">
        <title>Megaphylogeny resolves global patterns of mushroom evolution.</title>
        <authorList>
            <person name="Varga T."/>
            <person name="Krizsan K."/>
            <person name="Foldi C."/>
            <person name="Dima B."/>
            <person name="Sanchez-Garcia M."/>
            <person name="Sanchez-Ramirez S."/>
            <person name="Szollosi G.J."/>
            <person name="Szarkandi J.G."/>
            <person name="Papp V."/>
            <person name="Albert L."/>
            <person name="Andreopoulos W."/>
            <person name="Angelini C."/>
            <person name="Antonin V."/>
            <person name="Barry K.W."/>
            <person name="Bougher N.L."/>
            <person name="Buchanan P."/>
            <person name="Buyck B."/>
            <person name="Bense V."/>
            <person name="Catcheside P."/>
            <person name="Chovatia M."/>
            <person name="Cooper J."/>
            <person name="Damon W."/>
            <person name="Desjardin D."/>
            <person name="Finy P."/>
            <person name="Geml J."/>
            <person name="Haridas S."/>
            <person name="Hughes K."/>
            <person name="Justo A."/>
            <person name="Karasinski D."/>
            <person name="Kautmanova I."/>
            <person name="Kiss B."/>
            <person name="Kocsube S."/>
            <person name="Kotiranta H."/>
            <person name="LaButti K.M."/>
            <person name="Lechner B.E."/>
            <person name="Liimatainen K."/>
            <person name="Lipzen A."/>
            <person name="Lukacs Z."/>
            <person name="Mihaltcheva S."/>
            <person name="Morgado L.N."/>
            <person name="Niskanen T."/>
            <person name="Noordeloos M.E."/>
            <person name="Ohm R.A."/>
            <person name="Ortiz-Santana B."/>
            <person name="Ovrebo C."/>
            <person name="Racz N."/>
            <person name="Riley R."/>
            <person name="Savchenko A."/>
            <person name="Shiryaev A."/>
            <person name="Soop K."/>
            <person name="Spirin V."/>
            <person name="Szebenyi C."/>
            <person name="Tomsovsky M."/>
            <person name="Tulloss R.E."/>
            <person name="Uehling J."/>
            <person name="Grigoriev I.V."/>
            <person name="Vagvolgyi C."/>
            <person name="Papp T."/>
            <person name="Martin F.M."/>
            <person name="Miettinen O."/>
            <person name="Hibbett D.S."/>
            <person name="Nagy L.G."/>
        </authorList>
    </citation>
    <scope>NUCLEOTIDE SEQUENCE [LARGE SCALE GENOMIC DNA]</scope>
    <source>
        <strain evidence="2 3">CBS 121175</strain>
    </source>
</reference>